<dbReference type="GO" id="GO:0003700">
    <property type="term" value="F:DNA-binding transcription factor activity"/>
    <property type="evidence" value="ECO:0007669"/>
    <property type="project" value="InterPro"/>
</dbReference>
<dbReference type="InterPro" id="IPR010921">
    <property type="entry name" value="Trp_repressor/repl_initiator"/>
</dbReference>
<dbReference type="InterPro" id="IPR013368">
    <property type="entry name" value="YecD_YerC"/>
</dbReference>
<dbReference type="Pfam" id="PF01371">
    <property type="entry name" value="Trp_repressor"/>
    <property type="match status" value="1"/>
</dbReference>
<evidence type="ECO:0000313" key="1">
    <source>
        <dbReference type="EMBL" id="PIS38955.1"/>
    </source>
</evidence>
<feature type="non-terminal residue" evidence="1">
    <location>
        <position position="1"/>
    </location>
</feature>
<dbReference type="Gene3D" id="1.10.1270.10">
    <property type="entry name" value="TrpR-like"/>
    <property type="match status" value="1"/>
</dbReference>
<organism evidence="1 2">
    <name type="scientific">Candidatus Nealsonbacteria bacterium CG08_land_8_20_14_0_20_43_11</name>
    <dbReference type="NCBI Taxonomy" id="1974706"/>
    <lineage>
        <taxon>Bacteria</taxon>
        <taxon>Candidatus Nealsoniibacteriota</taxon>
    </lineage>
</organism>
<name>A0A2M6T1A9_9BACT</name>
<accession>A0A2M6T1A9</accession>
<reference evidence="2" key="1">
    <citation type="submission" date="2017-09" db="EMBL/GenBank/DDBJ databases">
        <title>Depth-based differentiation of microbial function through sediment-hosted aquifers and enrichment of novel symbionts in the deep terrestrial subsurface.</title>
        <authorList>
            <person name="Probst A.J."/>
            <person name="Ladd B."/>
            <person name="Jarett J.K."/>
            <person name="Geller-Mcgrath D.E."/>
            <person name="Sieber C.M.K."/>
            <person name="Emerson J.B."/>
            <person name="Anantharaman K."/>
            <person name="Thomas B.C."/>
            <person name="Malmstrom R."/>
            <person name="Stieglmeier M."/>
            <person name="Klingl A."/>
            <person name="Woyke T."/>
            <person name="Ryan C.M."/>
            <person name="Banfield J.F."/>
        </authorList>
    </citation>
    <scope>NUCLEOTIDE SEQUENCE [LARGE SCALE GENOMIC DNA]</scope>
</reference>
<dbReference type="EMBL" id="PEYE01000018">
    <property type="protein sequence ID" value="PIS38955.1"/>
    <property type="molecule type" value="Genomic_DNA"/>
</dbReference>
<proteinExistence type="predicted"/>
<dbReference type="PANTHER" id="PTHR40080">
    <property type="entry name" value="LMO1763 PROTEIN"/>
    <property type="match status" value="1"/>
</dbReference>
<evidence type="ECO:0000313" key="2">
    <source>
        <dbReference type="Proteomes" id="UP000229390"/>
    </source>
</evidence>
<dbReference type="SUPFAM" id="SSF48295">
    <property type="entry name" value="TrpR-like"/>
    <property type="match status" value="1"/>
</dbReference>
<gene>
    <name evidence="1" type="ORF">COT34_00945</name>
</gene>
<dbReference type="Proteomes" id="UP000229390">
    <property type="component" value="Unassembled WGS sequence"/>
</dbReference>
<dbReference type="PIRSF" id="PIRSF012508">
    <property type="entry name" value="YerC"/>
    <property type="match status" value="1"/>
</dbReference>
<sequence>SVVKRMNKAKTKHQWINQDTDNLFTAILQLRNLNEAHRFFRDLLTEKEVLEFARRWKVARLLAKKIPYTDIEKQTGMSSTTIARIHRWLRGGMGGYRLMIKRTRVNNKKYEQAVFSKK</sequence>
<dbReference type="PANTHER" id="PTHR40080:SF1">
    <property type="entry name" value="TRPR-LIKE PROTEIN YERC_YECD"/>
    <property type="match status" value="1"/>
</dbReference>
<evidence type="ECO:0008006" key="3">
    <source>
        <dbReference type="Google" id="ProtNLM"/>
    </source>
</evidence>
<dbReference type="GO" id="GO:0043565">
    <property type="term" value="F:sequence-specific DNA binding"/>
    <property type="evidence" value="ECO:0007669"/>
    <property type="project" value="InterPro"/>
</dbReference>
<dbReference type="InterPro" id="IPR038116">
    <property type="entry name" value="TrpR-like_sf"/>
</dbReference>
<dbReference type="InterPro" id="IPR000831">
    <property type="entry name" value="Trp_repress"/>
</dbReference>
<protein>
    <recommendedName>
        <fullName evidence="3">TrpR like protein, YerC/YecD</fullName>
    </recommendedName>
</protein>
<dbReference type="NCBIfam" id="TIGR02531">
    <property type="entry name" value="yecD_yerC"/>
    <property type="match status" value="1"/>
</dbReference>
<comment type="caution">
    <text evidence="1">The sequence shown here is derived from an EMBL/GenBank/DDBJ whole genome shotgun (WGS) entry which is preliminary data.</text>
</comment>
<dbReference type="AlphaFoldDB" id="A0A2M6T1A9"/>